<dbReference type="InterPro" id="IPR023401">
    <property type="entry name" value="ODC_N"/>
</dbReference>
<evidence type="ECO:0000313" key="1">
    <source>
        <dbReference type="EMBL" id="GGK20319.1"/>
    </source>
</evidence>
<dbReference type="SUPFAM" id="SSF51735">
    <property type="entry name" value="NAD(P)-binding Rossmann-fold domains"/>
    <property type="match status" value="1"/>
</dbReference>
<accession>A0A8J3BGR6</accession>
<proteinExistence type="predicted"/>
<dbReference type="Pfam" id="PF02423">
    <property type="entry name" value="OCD_Mu_crystall"/>
    <property type="match status" value="1"/>
</dbReference>
<reference evidence="1" key="1">
    <citation type="journal article" date="2014" name="Int. J. Syst. Evol. Microbiol.">
        <title>Complete genome sequence of Corynebacterium casei LMG S-19264T (=DSM 44701T), isolated from a smear-ripened cheese.</title>
        <authorList>
            <consortium name="US DOE Joint Genome Institute (JGI-PGF)"/>
            <person name="Walter F."/>
            <person name="Albersmeier A."/>
            <person name="Kalinowski J."/>
            <person name="Ruckert C."/>
        </authorList>
    </citation>
    <scope>NUCLEOTIDE SEQUENCE</scope>
    <source>
        <strain evidence="1">JCM 3091</strain>
    </source>
</reference>
<gene>
    <name evidence="1" type="ORF">GCM10010124_11180</name>
</gene>
<reference evidence="1" key="2">
    <citation type="submission" date="2020-09" db="EMBL/GenBank/DDBJ databases">
        <authorList>
            <person name="Sun Q."/>
            <person name="Ohkuma M."/>
        </authorList>
    </citation>
    <scope>NUCLEOTIDE SEQUENCE</scope>
    <source>
        <strain evidence="1">JCM 3091</strain>
    </source>
</reference>
<dbReference type="EMBL" id="BMQC01000003">
    <property type="protein sequence ID" value="GGK20319.1"/>
    <property type="molecule type" value="Genomic_DNA"/>
</dbReference>
<dbReference type="Gene3D" id="3.30.1780.10">
    <property type="entry name" value="ornithine cyclodeaminase, domain 1"/>
    <property type="match status" value="1"/>
</dbReference>
<evidence type="ECO:0008006" key="3">
    <source>
        <dbReference type="Google" id="ProtNLM"/>
    </source>
</evidence>
<dbReference type="Gene3D" id="3.40.50.720">
    <property type="entry name" value="NAD(P)-binding Rossmann-like Domain"/>
    <property type="match status" value="1"/>
</dbReference>
<dbReference type="Proteomes" id="UP000662200">
    <property type="component" value="Unassembled WGS sequence"/>
</dbReference>
<dbReference type="GO" id="GO:0005737">
    <property type="term" value="C:cytoplasm"/>
    <property type="evidence" value="ECO:0007669"/>
    <property type="project" value="TreeGrafter"/>
</dbReference>
<sequence>MPLPPYAPPGQLWLLPQSQLEGLDVDYPQVIKVVEGAYRALREAGSDNPVKTIVEPPDHHSLSYSMVARDAGSDTVCFKAVYEFDPQRTRDSYRFHAFVFLCDDTTGAPIALMDVVRLGPLRSSATTALFARAACPDARTALVVGTGVQGQMALPMLLAALPKLDRLQVFGTYAEGLRAVQDSVGGIDVEIVENLQEAAGGADIVIGAAGLSARQEVRRESMKPGAVAVLLGYGVHPDVCHGADYRIATDTAQMMATSDDLRAPDGSRPTVDAELPDILLGRAPARRDPRDVVFAYNSGMAVTDAALGRYVADLALADGRGERVAFW</sequence>
<name>A0A8J3BGR6_9ACTN</name>
<dbReference type="AlphaFoldDB" id="A0A8J3BGR6"/>
<protein>
    <recommendedName>
        <fullName evidence="3">Ornithine cyclodeaminase</fullName>
    </recommendedName>
</protein>
<evidence type="ECO:0000313" key="2">
    <source>
        <dbReference type="Proteomes" id="UP000662200"/>
    </source>
</evidence>
<keyword evidence="2" id="KW-1185">Reference proteome</keyword>
<organism evidence="1 2">
    <name type="scientific">Pilimelia terevasa</name>
    <dbReference type="NCBI Taxonomy" id="53372"/>
    <lineage>
        <taxon>Bacteria</taxon>
        <taxon>Bacillati</taxon>
        <taxon>Actinomycetota</taxon>
        <taxon>Actinomycetes</taxon>
        <taxon>Micromonosporales</taxon>
        <taxon>Micromonosporaceae</taxon>
        <taxon>Pilimelia</taxon>
    </lineage>
</organism>
<dbReference type="PANTHER" id="PTHR13812">
    <property type="entry name" value="KETIMINE REDUCTASE MU-CRYSTALLIN"/>
    <property type="match status" value="1"/>
</dbReference>
<dbReference type="PANTHER" id="PTHR13812:SF19">
    <property type="entry name" value="KETIMINE REDUCTASE MU-CRYSTALLIN"/>
    <property type="match status" value="1"/>
</dbReference>
<dbReference type="InterPro" id="IPR003462">
    <property type="entry name" value="ODC_Mu_crystall"/>
</dbReference>
<comment type="caution">
    <text evidence="1">The sequence shown here is derived from an EMBL/GenBank/DDBJ whole genome shotgun (WGS) entry which is preliminary data.</text>
</comment>
<dbReference type="RefSeq" id="WP_189113116.1">
    <property type="nucleotide sequence ID" value="NZ_BMQC01000003.1"/>
</dbReference>
<dbReference type="InterPro" id="IPR036291">
    <property type="entry name" value="NAD(P)-bd_dom_sf"/>
</dbReference>